<dbReference type="AlphaFoldDB" id="A0AAW1RX99"/>
<keyword evidence="3" id="KW-1185">Reference proteome</keyword>
<evidence type="ECO:0000313" key="2">
    <source>
        <dbReference type="EMBL" id="KAK9838420.1"/>
    </source>
</evidence>
<dbReference type="EMBL" id="JALJOV010001904">
    <property type="protein sequence ID" value="KAK9838420.1"/>
    <property type="molecule type" value="Genomic_DNA"/>
</dbReference>
<dbReference type="Gene3D" id="3.40.50.300">
    <property type="entry name" value="P-loop containing nucleotide triphosphate hydrolases"/>
    <property type="match status" value="1"/>
</dbReference>
<feature type="region of interest" description="Disordered" evidence="1">
    <location>
        <begin position="199"/>
        <end position="235"/>
    </location>
</feature>
<accession>A0AAW1RX99</accession>
<feature type="region of interest" description="Disordered" evidence="1">
    <location>
        <begin position="72"/>
        <end position="124"/>
    </location>
</feature>
<feature type="compositionally biased region" description="Basic residues" evidence="1">
    <location>
        <begin position="200"/>
        <end position="221"/>
    </location>
</feature>
<proteinExistence type="predicted"/>
<dbReference type="InterPro" id="IPR052267">
    <property type="entry name" value="N-DRC_Component"/>
</dbReference>
<feature type="region of interest" description="Disordered" evidence="1">
    <location>
        <begin position="485"/>
        <end position="514"/>
    </location>
</feature>
<name>A0AAW1RX99_9CHLO</name>
<evidence type="ECO:0008006" key="4">
    <source>
        <dbReference type="Google" id="ProtNLM"/>
    </source>
</evidence>
<comment type="caution">
    <text evidence="2">The sequence shown here is derived from an EMBL/GenBank/DDBJ whole genome shotgun (WGS) entry which is preliminary data.</text>
</comment>
<dbReference type="Proteomes" id="UP001485043">
    <property type="component" value="Unassembled WGS sequence"/>
</dbReference>
<reference evidence="2 3" key="1">
    <citation type="journal article" date="2024" name="Nat. Commun.">
        <title>Phylogenomics reveals the evolutionary origins of lichenization in chlorophyte algae.</title>
        <authorList>
            <person name="Puginier C."/>
            <person name="Libourel C."/>
            <person name="Otte J."/>
            <person name="Skaloud P."/>
            <person name="Haon M."/>
            <person name="Grisel S."/>
            <person name="Petersen M."/>
            <person name="Berrin J.G."/>
            <person name="Delaux P.M."/>
            <person name="Dal Grande F."/>
            <person name="Keller J."/>
        </authorList>
    </citation>
    <scope>NUCLEOTIDE SEQUENCE [LARGE SCALE GENOMIC DNA]</scope>
    <source>
        <strain evidence="2 3">SAG 2523</strain>
    </source>
</reference>
<dbReference type="Gene3D" id="1.10.8.60">
    <property type="match status" value="1"/>
</dbReference>
<gene>
    <name evidence="2" type="ORF">WJX84_004551</name>
</gene>
<evidence type="ECO:0000313" key="3">
    <source>
        <dbReference type="Proteomes" id="UP001485043"/>
    </source>
</evidence>
<dbReference type="InterPro" id="IPR027417">
    <property type="entry name" value="P-loop_NTPase"/>
</dbReference>
<dbReference type="PANTHER" id="PTHR14690">
    <property type="entry name" value="IQ MOTIF CONTAINING WITH AAA DOMAIN 1"/>
    <property type="match status" value="1"/>
</dbReference>
<evidence type="ECO:0000256" key="1">
    <source>
        <dbReference type="SAM" id="MobiDB-lite"/>
    </source>
</evidence>
<feature type="region of interest" description="Disordered" evidence="1">
    <location>
        <begin position="1"/>
        <end position="25"/>
    </location>
</feature>
<protein>
    <recommendedName>
        <fullName evidence="4">ATPase AAA-type core domain-containing protein</fullName>
    </recommendedName>
</protein>
<dbReference type="SUPFAM" id="SSF52540">
    <property type="entry name" value="P-loop containing nucleoside triphosphate hydrolases"/>
    <property type="match status" value="1"/>
</dbReference>
<dbReference type="PANTHER" id="PTHR14690:SF0">
    <property type="entry name" value="IQ MOTIF CONTAINING WITH AAA DOMAIN 1"/>
    <property type="match status" value="1"/>
</dbReference>
<feature type="compositionally biased region" description="Basic and acidic residues" evidence="1">
    <location>
        <begin position="486"/>
        <end position="507"/>
    </location>
</feature>
<feature type="compositionally biased region" description="Basic and acidic residues" evidence="1">
    <location>
        <begin position="113"/>
        <end position="124"/>
    </location>
</feature>
<sequence length="514" mass="56834">MHARSTMVQGPGGRDPQAVLRDTERRRKGIQAVHLGEFAAAIEPARGKLLELEGQDMRDAIQEKINKWYLDGRDPETGEYPTFPPAEVGGSKVILKPPAEPVDAPAEAPPPEKPAKEPPKEDAKVGTAFIDTLEDVVRVYVDKWQDRDEVANLAQRHDVELLKDELRPLVFEGVRQQVDDDMRIVLQNLKDMMEAERIARTGKKAKEKKGGKGGGAKKKAGKKEAGGKARKDPTADRSIESLYEQLVVSGIAGPSPARHMADYVGAFAFLGTMLAKAKNARNPSLPQIRQAITEFALLPLGSQYAWDSLAPAVIYIDEVEKVFVMDKKKAKEFGGSEPFNRMKKDLIKEVAALDAADRVIVIGSSSEPQTCVVKDEVVFKSLFNKFFYLPLPDYASRQMIWPALIERHGGSLRHTFGLSTLAHVSDGYSTGAFDQVVKTLLTDERKAALASEPLQVQEVLQGLSKMRPPSQDSIDALDAWCQKLLEPPKPKEEEENAKDKKGKDSKDKKKPTKK</sequence>
<organism evidence="2 3">
    <name type="scientific">Apatococcus fuscideae</name>
    <dbReference type="NCBI Taxonomy" id="2026836"/>
    <lineage>
        <taxon>Eukaryota</taxon>
        <taxon>Viridiplantae</taxon>
        <taxon>Chlorophyta</taxon>
        <taxon>core chlorophytes</taxon>
        <taxon>Trebouxiophyceae</taxon>
        <taxon>Chlorellales</taxon>
        <taxon>Chlorellaceae</taxon>
        <taxon>Apatococcus</taxon>
    </lineage>
</organism>
<feature type="compositionally biased region" description="Basic and acidic residues" evidence="1">
    <location>
        <begin position="222"/>
        <end position="235"/>
    </location>
</feature>